<dbReference type="RefSeq" id="WP_160904417.1">
    <property type="nucleotide sequence ID" value="NZ_CP102850.1"/>
</dbReference>
<dbReference type="PROSITE" id="PS01124">
    <property type="entry name" value="HTH_ARAC_FAMILY_2"/>
    <property type="match status" value="1"/>
</dbReference>
<dbReference type="GO" id="GO:0000976">
    <property type="term" value="F:transcription cis-regulatory region binding"/>
    <property type="evidence" value="ECO:0007669"/>
    <property type="project" value="TreeGrafter"/>
</dbReference>
<dbReference type="Proteomes" id="UP000475545">
    <property type="component" value="Unassembled WGS sequence"/>
</dbReference>
<reference evidence="5 6" key="1">
    <citation type="submission" date="2019-11" db="EMBL/GenBank/DDBJ databases">
        <title>Gordonia sp. nov., a novel actinobacterium isolated from mangrove soil in Hainan.</title>
        <authorList>
            <person name="Huang X."/>
            <person name="Xie Y."/>
            <person name="Chu X."/>
            <person name="Xiao K."/>
        </authorList>
    </citation>
    <scope>NUCLEOTIDE SEQUENCE [LARGE SCALE GENOMIC DNA]</scope>
    <source>
        <strain evidence="5 6">HNM0687</strain>
    </source>
</reference>
<dbReference type="Gene3D" id="1.10.10.60">
    <property type="entry name" value="Homeodomain-like"/>
    <property type="match status" value="1"/>
</dbReference>
<evidence type="ECO:0000256" key="3">
    <source>
        <dbReference type="ARBA" id="ARBA00023163"/>
    </source>
</evidence>
<feature type="domain" description="HTH araC/xylS-type" evidence="4">
    <location>
        <begin position="232"/>
        <end position="330"/>
    </location>
</feature>
<dbReference type="GO" id="GO:0003700">
    <property type="term" value="F:DNA-binding transcription factor activity"/>
    <property type="evidence" value="ECO:0007669"/>
    <property type="project" value="InterPro"/>
</dbReference>
<keyword evidence="1" id="KW-0805">Transcription regulation</keyword>
<comment type="caution">
    <text evidence="5">The sequence shown here is derived from an EMBL/GenBank/DDBJ whole genome shotgun (WGS) entry which is preliminary data.</text>
</comment>
<evidence type="ECO:0000256" key="2">
    <source>
        <dbReference type="ARBA" id="ARBA00023125"/>
    </source>
</evidence>
<dbReference type="GO" id="GO:0005829">
    <property type="term" value="C:cytosol"/>
    <property type="evidence" value="ECO:0007669"/>
    <property type="project" value="TreeGrafter"/>
</dbReference>
<dbReference type="PANTHER" id="PTHR47894:SF4">
    <property type="entry name" value="HTH-TYPE TRANSCRIPTIONAL REGULATOR GADX"/>
    <property type="match status" value="1"/>
</dbReference>
<keyword evidence="2" id="KW-0238">DNA-binding</keyword>
<keyword evidence="6" id="KW-1185">Reference proteome</keyword>
<evidence type="ECO:0000313" key="5">
    <source>
        <dbReference type="EMBL" id="MXP24227.1"/>
    </source>
</evidence>
<sequence>MSVIRGTCLTGFMEEAAALGADAPTLLHAAGIRPSDVGNFESFFTYVAMIQVLEAAAQTTGTPDFGRRLARRQGIEILGPVGVAARTTRTVADALRVFENYLAAYSPAITIEVTPLPNPDTAFMEFRLLIPDPPPHRQAMELSLGVALRVLRFLLGSTFSPLTVHIPHEPLGPRDDYLTEFSCTPRFSQPKAGFTLQASDLARPLVADETAHRAMVGYLDTVIDRQDRRLSGSVRELVRQLLPTGRATLAVTARQFHLHPKTLQRRLAAEHTTYADIVDSVRRELAEHWLRDTDMTLIHLAHELGYSEQSVLTRSCRRWFDCGPAQFRAAHRRAAHATQVAPG</sequence>
<protein>
    <submittedName>
        <fullName evidence="5">Helix-turn-helix domain-containing protein</fullName>
    </submittedName>
</protein>
<evidence type="ECO:0000256" key="1">
    <source>
        <dbReference type="ARBA" id="ARBA00023015"/>
    </source>
</evidence>
<accession>A0A6L7GXF3</accession>
<evidence type="ECO:0000313" key="6">
    <source>
        <dbReference type="Proteomes" id="UP000475545"/>
    </source>
</evidence>
<dbReference type="InterPro" id="IPR018060">
    <property type="entry name" value="HTH_AraC"/>
</dbReference>
<dbReference type="SMART" id="SM00342">
    <property type="entry name" value="HTH_ARAC"/>
    <property type="match status" value="1"/>
</dbReference>
<name>A0A6L7GXF3_9ACTN</name>
<proteinExistence type="predicted"/>
<dbReference type="InterPro" id="IPR032687">
    <property type="entry name" value="AraC-type_N"/>
</dbReference>
<dbReference type="SUPFAM" id="SSF46689">
    <property type="entry name" value="Homeodomain-like"/>
    <property type="match status" value="1"/>
</dbReference>
<dbReference type="InterPro" id="IPR009057">
    <property type="entry name" value="Homeodomain-like_sf"/>
</dbReference>
<organism evidence="5 6">
    <name type="scientific">Gordonia mangrovi</name>
    <dbReference type="NCBI Taxonomy" id="2665643"/>
    <lineage>
        <taxon>Bacteria</taxon>
        <taxon>Bacillati</taxon>
        <taxon>Actinomycetota</taxon>
        <taxon>Actinomycetes</taxon>
        <taxon>Mycobacteriales</taxon>
        <taxon>Gordoniaceae</taxon>
        <taxon>Gordonia</taxon>
    </lineage>
</organism>
<dbReference type="EMBL" id="WMBR01000009">
    <property type="protein sequence ID" value="MXP24227.1"/>
    <property type="molecule type" value="Genomic_DNA"/>
</dbReference>
<dbReference type="AlphaFoldDB" id="A0A6L7GXF3"/>
<dbReference type="PANTHER" id="PTHR47894">
    <property type="entry name" value="HTH-TYPE TRANSCRIPTIONAL REGULATOR GADX"/>
    <property type="match status" value="1"/>
</dbReference>
<dbReference type="Pfam" id="PF12625">
    <property type="entry name" value="Arabinose_bd"/>
    <property type="match status" value="1"/>
</dbReference>
<keyword evidence="3" id="KW-0804">Transcription</keyword>
<gene>
    <name evidence="5" type="ORF">GIY30_23160</name>
</gene>
<dbReference type="Pfam" id="PF12833">
    <property type="entry name" value="HTH_18"/>
    <property type="match status" value="1"/>
</dbReference>
<evidence type="ECO:0000259" key="4">
    <source>
        <dbReference type="PROSITE" id="PS01124"/>
    </source>
</evidence>